<reference evidence="2 3" key="1">
    <citation type="submission" date="2016-10" db="EMBL/GenBank/DDBJ databases">
        <authorList>
            <person name="de Groot N.N."/>
        </authorList>
    </citation>
    <scope>NUCLEOTIDE SEQUENCE [LARGE SCALE GENOMIC DNA]</scope>
    <source>
        <strain evidence="2 3">CGMCC 1.9109</strain>
    </source>
</reference>
<evidence type="ECO:0000313" key="2">
    <source>
        <dbReference type="EMBL" id="SDE19810.1"/>
    </source>
</evidence>
<gene>
    <name evidence="2" type="ORF">SAMN04488071_2272</name>
</gene>
<proteinExistence type="predicted"/>
<dbReference type="InterPro" id="IPR055259">
    <property type="entry name" value="YkvP/CgeB_Glyco_trans-like"/>
</dbReference>
<sequence>MLAYNDWPNKPLNLMYCAYAPDFMDVRIQQPIQAMQMHGANVRLVEKQISFMNDIIPGAPKIMVIQRCMGDPVEWPAALRRIIAEGWLVVVERDDYPLSPVKSSKPRWEKSMKWEAFSACHAVQTSTERLRDLFSRYNPEVNVIANQLGQVPTNMTRNSKRVRVFFGALNRREAWLPLMDTFNKVLARHKNIQPIVLFDKAFFEALDHPAKAYRPRLAYSDYMRCLQSCDIALLPLNDSEFTRHKSDVKFVECGGARTAVIASPVVYSDTVDHGRTGLIADTPAEWEAALDRLISDSAYRQSLAMGAFEYVLKNRMQADHITAQINWYYDLWSRREALTEALYERYPSCRPA</sequence>
<dbReference type="STRING" id="637679.GCA_001550055_03437"/>
<dbReference type="Gene3D" id="3.40.50.2000">
    <property type="entry name" value="Glycogen Phosphorylase B"/>
    <property type="match status" value="1"/>
</dbReference>
<dbReference type="EMBL" id="FNAK01000005">
    <property type="protein sequence ID" value="SDE19810.1"/>
    <property type="molecule type" value="Genomic_DNA"/>
</dbReference>
<keyword evidence="2" id="KW-0808">Transferase</keyword>
<accession>A0A1G7AYS5</accession>
<dbReference type="SUPFAM" id="SSF53756">
    <property type="entry name" value="UDP-Glycosyltransferase/glycogen phosphorylase"/>
    <property type="match status" value="1"/>
</dbReference>
<dbReference type="AlphaFoldDB" id="A0A1G7AYS5"/>
<evidence type="ECO:0000259" key="1">
    <source>
        <dbReference type="Pfam" id="PF13524"/>
    </source>
</evidence>
<organism evidence="2 3">
    <name type="scientific">Kordiimonas lacus</name>
    <dbReference type="NCBI Taxonomy" id="637679"/>
    <lineage>
        <taxon>Bacteria</taxon>
        <taxon>Pseudomonadati</taxon>
        <taxon>Pseudomonadota</taxon>
        <taxon>Alphaproteobacteria</taxon>
        <taxon>Kordiimonadales</taxon>
        <taxon>Kordiimonadaceae</taxon>
        <taxon>Kordiimonas</taxon>
    </lineage>
</organism>
<protein>
    <submittedName>
        <fullName evidence="2">Glycosyl transferases group 1</fullName>
    </submittedName>
</protein>
<dbReference type="Pfam" id="PF13524">
    <property type="entry name" value="Glyco_trans_1_2"/>
    <property type="match status" value="1"/>
</dbReference>
<dbReference type="Proteomes" id="UP000183685">
    <property type="component" value="Unassembled WGS sequence"/>
</dbReference>
<evidence type="ECO:0000313" key="3">
    <source>
        <dbReference type="Proteomes" id="UP000183685"/>
    </source>
</evidence>
<dbReference type="OrthoDB" id="9810247at2"/>
<dbReference type="GO" id="GO:0016740">
    <property type="term" value="F:transferase activity"/>
    <property type="evidence" value="ECO:0007669"/>
    <property type="project" value="UniProtKB-KW"/>
</dbReference>
<keyword evidence="3" id="KW-1185">Reference proteome</keyword>
<feature type="domain" description="Spore protein YkvP/CgeB glycosyl transferase-like" evidence="1">
    <location>
        <begin position="211"/>
        <end position="323"/>
    </location>
</feature>
<name>A0A1G7AYS5_9PROT</name>
<dbReference type="RefSeq" id="WP_068307264.1">
    <property type="nucleotide sequence ID" value="NZ_FNAK01000005.1"/>
</dbReference>